<name>A0A8J4WZ33_CLAMG</name>
<gene>
    <name evidence="2" type="ORF">DAT39_012203</name>
</gene>
<dbReference type="OrthoDB" id="8846921at2759"/>
<accession>A0A8J4WZ33</accession>
<dbReference type="EMBL" id="QNUK01000211">
    <property type="protein sequence ID" value="KAF5898079.1"/>
    <property type="molecule type" value="Genomic_DNA"/>
</dbReference>
<evidence type="ECO:0000256" key="1">
    <source>
        <dbReference type="SAM" id="SignalP"/>
    </source>
</evidence>
<keyword evidence="2" id="KW-0675">Receptor</keyword>
<feature type="chain" id="PRO_5035323515" evidence="1">
    <location>
        <begin position="24"/>
        <end position="62"/>
    </location>
</feature>
<organism evidence="2 3">
    <name type="scientific">Clarias magur</name>
    <name type="common">Asian catfish</name>
    <name type="synonym">Macropteronotus magur</name>
    <dbReference type="NCBI Taxonomy" id="1594786"/>
    <lineage>
        <taxon>Eukaryota</taxon>
        <taxon>Metazoa</taxon>
        <taxon>Chordata</taxon>
        <taxon>Craniata</taxon>
        <taxon>Vertebrata</taxon>
        <taxon>Euteleostomi</taxon>
        <taxon>Actinopterygii</taxon>
        <taxon>Neopterygii</taxon>
        <taxon>Teleostei</taxon>
        <taxon>Ostariophysi</taxon>
        <taxon>Siluriformes</taxon>
        <taxon>Clariidae</taxon>
        <taxon>Clarias</taxon>
    </lineage>
</organism>
<reference evidence="2" key="1">
    <citation type="submission" date="2020-07" db="EMBL/GenBank/DDBJ databases">
        <title>Clarias magur genome sequencing, assembly and annotation.</title>
        <authorList>
            <person name="Kushwaha B."/>
            <person name="Kumar R."/>
            <person name="Das P."/>
            <person name="Joshi C.G."/>
            <person name="Kumar D."/>
            <person name="Nagpure N.S."/>
            <person name="Pandey M."/>
            <person name="Agarwal S."/>
            <person name="Srivastava S."/>
            <person name="Singh M."/>
            <person name="Sahoo L."/>
            <person name="Jayasankar P."/>
            <person name="Meher P.K."/>
            <person name="Koringa P.G."/>
            <person name="Iquebal M.A."/>
            <person name="Das S.P."/>
            <person name="Bit A."/>
            <person name="Patnaik S."/>
            <person name="Patel N."/>
            <person name="Shah T.M."/>
            <person name="Hinsu A."/>
            <person name="Jena J.K."/>
        </authorList>
    </citation>
    <scope>NUCLEOTIDE SEQUENCE</scope>
    <source>
        <strain evidence="2">CIFAMagur01</strain>
        <tissue evidence="2">Testis</tissue>
    </source>
</reference>
<proteinExistence type="predicted"/>
<sequence>MTSLISTTLIICLAFAELDGSDAVPCARAKFDIAVHEYCVPIYKEQMAAINYQDECPWPSTR</sequence>
<evidence type="ECO:0000313" key="2">
    <source>
        <dbReference type="EMBL" id="KAF5898079.1"/>
    </source>
</evidence>
<keyword evidence="1" id="KW-0732">Signal</keyword>
<feature type="non-terminal residue" evidence="2">
    <location>
        <position position="1"/>
    </location>
</feature>
<evidence type="ECO:0000313" key="3">
    <source>
        <dbReference type="Proteomes" id="UP000727407"/>
    </source>
</evidence>
<dbReference type="InterPro" id="IPR038126">
    <property type="entry name" value="RAMP_sf"/>
</dbReference>
<keyword evidence="3" id="KW-1185">Reference proteome</keyword>
<protein>
    <submittedName>
        <fullName evidence="2">Receptor activity-modifying protein 2-like</fullName>
    </submittedName>
</protein>
<feature type="signal peptide" evidence="1">
    <location>
        <begin position="1"/>
        <end position="23"/>
    </location>
</feature>
<dbReference type="Proteomes" id="UP000727407">
    <property type="component" value="Unassembled WGS sequence"/>
</dbReference>
<comment type="caution">
    <text evidence="2">The sequence shown here is derived from an EMBL/GenBank/DDBJ whole genome shotgun (WGS) entry which is preliminary data.</text>
</comment>
<dbReference type="Gene3D" id="1.10.150.510">
    <property type="entry name" value="Receptor activity modifying family"/>
    <property type="match status" value="1"/>
</dbReference>
<dbReference type="AlphaFoldDB" id="A0A8J4WZ33"/>